<reference evidence="1" key="1">
    <citation type="journal article" date="2021" name="Proc. Natl. Acad. Sci. U.S.A.">
        <title>A Catalog of Tens of Thousands of Viruses from Human Metagenomes Reveals Hidden Associations with Chronic Diseases.</title>
        <authorList>
            <person name="Tisza M.J."/>
            <person name="Buck C.B."/>
        </authorList>
    </citation>
    <scope>NUCLEOTIDE SEQUENCE</scope>
    <source>
        <strain evidence="1">Ct9Fw19</strain>
    </source>
</reference>
<proteinExistence type="predicted"/>
<dbReference type="EMBL" id="BK014870">
    <property type="protein sequence ID" value="DAD79697.1"/>
    <property type="molecule type" value="Genomic_DNA"/>
</dbReference>
<organism evidence="1">
    <name type="scientific">Myoviridae sp. ct9Fw19</name>
    <dbReference type="NCBI Taxonomy" id="2826624"/>
    <lineage>
        <taxon>Viruses</taxon>
        <taxon>Duplodnaviria</taxon>
        <taxon>Heunggongvirae</taxon>
        <taxon>Uroviricota</taxon>
        <taxon>Caudoviricetes</taxon>
    </lineage>
</organism>
<evidence type="ECO:0000313" key="1">
    <source>
        <dbReference type="EMBL" id="DAD79697.1"/>
    </source>
</evidence>
<sequence>MPKNKRLVRLIVRVTPQTAWHIRELTRLCGYREPGRVIDKLVRDKAVQMRTQ</sequence>
<protein>
    <submittedName>
        <fullName evidence="1">Uncharacterized protein</fullName>
    </submittedName>
</protein>
<name>A0A8S5MBG6_9CAUD</name>
<accession>A0A8S5MBG6</accession>